<evidence type="ECO:0000256" key="2">
    <source>
        <dbReference type="ARBA" id="ARBA00022705"/>
    </source>
</evidence>
<evidence type="ECO:0000256" key="9">
    <source>
        <dbReference type="ARBA" id="ARBA00023125"/>
    </source>
</evidence>
<feature type="binding site" evidence="12">
    <location>
        <position position="568"/>
    </location>
    <ligand>
        <name>Zn(2+)</name>
        <dbReference type="ChEBI" id="CHEBI:29105"/>
        <label>1</label>
    </ligand>
</feature>
<dbReference type="Gene3D" id="3.40.50.300">
    <property type="entry name" value="P-loop containing nucleotide triphosphate hydrolases"/>
    <property type="match status" value="2"/>
</dbReference>
<feature type="binding site" evidence="12">
    <location>
        <position position="552"/>
    </location>
    <ligand>
        <name>Zn(2+)</name>
        <dbReference type="ChEBI" id="CHEBI:29105"/>
        <label>2</label>
    </ligand>
</feature>
<dbReference type="PROSITE" id="PS51194">
    <property type="entry name" value="HELICASE_CTER"/>
    <property type="match status" value="1"/>
</dbReference>
<dbReference type="AlphaFoldDB" id="A0A9D1RGP7"/>
<evidence type="ECO:0000256" key="3">
    <source>
        <dbReference type="ARBA" id="ARBA00022723"/>
    </source>
</evidence>
<keyword evidence="10 12" id="KW-0413">Isomerase</keyword>
<evidence type="ECO:0000313" key="15">
    <source>
        <dbReference type="EMBL" id="HIW87783.1"/>
    </source>
</evidence>
<reference evidence="15" key="2">
    <citation type="submission" date="2021-04" db="EMBL/GenBank/DDBJ databases">
        <authorList>
            <person name="Gilroy R."/>
        </authorList>
    </citation>
    <scope>NUCLEOTIDE SEQUENCE</scope>
    <source>
        <strain evidence="15">Gambia16-930</strain>
    </source>
</reference>
<dbReference type="Pfam" id="PF17764">
    <property type="entry name" value="PriA_3primeBD"/>
    <property type="match status" value="1"/>
</dbReference>
<dbReference type="CDD" id="cd17929">
    <property type="entry name" value="DEXHc_priA"/>
    <property type="match status" value="1"/>
</dbReference>
<comment type="catalytic activity">
    <reaction evidence="12">
        <text>Couples ATP hydrolysis with the unwinding of duplex DNA by translocating in the 3'-5' direction.</text>
        <dbReference type="EC" id="5.6.2.4"/>
    </reaction>
</comment>
<keyword evidence="2 12" id="KW-0235">DNA replication</keyword>
<dbReference type="GO" id="GO:0008270">
    <property type="term" value="F:zinc ion binding"/>
    <property type="evidence" value="ECO:0007669"/>
    <property type="project" value="UniProtKB-UniRule"/>
</dbReference>
<keyword evidence="3 12" id="KW-0479">Metal-binding</keyword>
<keyword evidence="7 12" id="KW-0862">Zinc</keyword>
<comment type="subunit">
    <text evidence="12">Component of the replication restart primosome.</text>
</comment>
<organism evidence="15 16">
    <name type="scientific">Candidatus Onthomorpha intestinigallinarum</name>
    <dbReference type="NCBI Taxonomy" id="2840880"/>
    <lineage>
        <taxon>Bacteria</taxon>
        <taxon>Pseudomonadati</taxon>
        <taxon>Bacteroidota</taxon>
        <taxon>Bacteroidia</taxon>
        <taxon>Bacteroidales</taxon>
        <taxon>Candidatus Onthomorpha</taxon>
    </lineage>
</organism>
<dbReference type="GO" id="GO:0003677">
    <property type="term" value="F:DNA binding"/>
    <property type="evidence" value="ECO:0007669"/>
    <property type="project" value="UniProtKB-UniRule"/>
</dbReference>
<dbReference type="PANTHER" id="PTHR30580:SF0">
    <property type="entry name" value="PRIMOSOMAL PROTEIN N"/>
    <property type="match status" value="1"/>
</dbReference>
<reference evidence="15" key="1">
    <citation type="journal article" date="2021" name="PeerJ">
        <title>Extensive microbial diversity within the chicken gut microbiome revealed by metagenomics and culture.</title>
        <authorList>
            <person name="Gilroy R."/>
            <person name="Ravi A."/>
            <person name="Getino M."/>
            <person name="Pursley I."/>
            <person name="Horton D.L."/>
            <person name="Alikhan N.F."/>
            <person name="Baker D."/>
            <person name="Gharbi K."/>
            <person name="Hall N."/>
            <person name="Watson M."/>
            <person name="Adriaenssens E.M."/>
            <person name="Foster-Nyarko E."/>
            <person name="Jarju S."/>
            <person name="Secka A."/>
            <person name="Antonio M."/>
            <person name="Oren A."/>
            <person name="Chaudhuri R.R."/>
            <person name="La Ragione R."/>
            <person name="Hildebrand F."/>
            <person name="Pallen M.J."/>
        </authorList>
    </citation>
    <scope>NUCLEOTIDE SEQUENCE</scope>
    <source>
        <strain evidence="15">Gambia16-930</strain>
    </source>
</reference>
<keyword evidence="8 12" id="KW-0067">ATP-binding</keyword>
<feature type="binding site" evidence="12">
    <location>
        <position position="565"/>
    </location>
    <ligand>
        <name>Zn(2+)</name>
        <dbReference type="ChEBI" id="CHEBI:29105"/>
        <label>1</label>
    </ligand>
</feature>
<dbReference type="EC" id="5.6.2.4" evidence="12"/>
<dbReference type="GO" id="GO:0006310">
    <property type="term" value="P:DNA recombination"/>
    <property type="evidence" value="ECO:0007669"/>
    <property type="project" value="InterPro"/>
</dbReference>
<dbReference type="InterPro" id="IPR042115">
    <property type="entry name" value="PriA_3primeBD_sf"/>
</dbReference>
<feature type="binding site" evidence="12">
    <location>
        <position position="537"/>
    </location>
    <ligand>
        <name>Zn(2+)</name>
        <dbReference type="ChEBI" id="CHEBI:29105"/>
        <label>2</label>
    </ligand>
</feature>
<dbReference type="SUPFAM" id="SSF52540">
    <property type="entry name" value="P-loop containing nucleoside triphosphate hydrolases"/>
    <property type="match status" value="1"/>
</dbReference>
<feature type="binding site" evidence="12">
    <location>
        <position position="534"/>
    </location>
    <ligand>
        <name>Zn(2+)</name>
        <dbReference type="ChEBI" id="CHEBI:29105"/>
        <label>2</label>
    </ligand>
</feature>
<dbReference type="InterPro" id="IPR011545">
    <property type="entry name" value="DEAD/DEAH_box_helicase_dom"/>
</dbReference>
<dbReference type="InterPro" id="IPR041236">
    <property type="entry name" value="PriA_C"/>
</dbReference>
<dbReference type="NCBIfam" id="TIGR00595">
    <property type="entry name" value="priA"/>
    <property type="match status" value="1"/>
</dbReference>
<evidence type="ECO:0000313" key="16">
    <source>
        <dbReference type="Proteomes" id="UP000824267"/>
    </source>
</evidence>
<evidence type="ECO:0000259" key="13">
    <source>
        <dbReference type="PROSITE" id="PS51192"/>
    </source>
</evidence>
<dbReference type="Gene3D" id="3.40.1440.60">
    <property type="entry name" value="PriA, 3(prime) DNA-binding domain"/>
    <property type="match status" value="1"/>
</dbReference>
<evidence type="ECO:0000256" key="10">
    <source>
        <dbReference type="ARBA" id="ARBA00023235"/>
    </source>
</evidence>
<feature type="domain" description="Helicase ATP-binding" evidence="13">
    <location>
        <begin position="295"/>
        <end position="462"/>
    </location>
</feature>
<evidence type="ECO:0000256" key="11">
    <source>
        <dbReference type="ARBA" id="ARBA00048988"/>
    </source>
</evidence>
<comment type="function">
    <text evidence="12">Initiates the restart of stalled replication forks, which reloads the replicative helicase on sites other than the origin of replication. Recognizes and binds to abandoned replication forks and remodels them to uncover a helicase loading site. Promotes assembly of the primosome at these replication forks.</text>
</comment>
<comment type="catalytic activity">
    <reaction evidence="11 12">
        <text>ATP + H2O = ADP + phosphate + H(+)</text>
        <dbReference type="Rhea" id="RHEA:13065"/>
        <dbReference type="ChEBI" id="CHEBI:15377"/>
        <dbReference type="ChEBI" id="CHEBI:15378"/>
        <dbReference type="ChEBI" id="CHEBI:30616"/>
        <dbReference type="ChEBI" id="CHEBI:43474"/>
        <dbReference type="ChEBI" id="CHEBI:456216"/>
        <dbReference type="EC" id="5.6.2.4"/>
    </reaction>
</comment>
<dbReference type="InterPro" id="IPR040498">
    <property type="entry name" value="PriA_CRR"/>
</dbReference>
<dbReference type="EMBL" id="DXGG01000185">
    <property type="protein sequence ID" value="HIW87783.1"/>
    <property type="molecule type" value="Genomic_DNA"/>
</dbReference>
<evidence type="ECO:0000256" key="4">
    <source>
        <dbReference type="ARBA" id="ARBA00022741"/>
    </source>
</evidence>
<dbReference type="GO" id="GO:0006270">
    <property type="term" value="P:DNA replication initiation"/>
    <property type="evidence" value="ECO:0007669"/>
    <property type="project" value="TreeGrafter"/>
</dbReference>
<dbReference type="InterPro" id="IPR027417">
    <property type="entry name" value="P-loop_NTPase"/>
</dbReference>
<dbReference type="GO" id="GO:0006269">
    <property type="term" value="P:DNA replication, synthesis of primer"/>
    <property type="evidence" value="ECO:0007669"/>
    <property type="project" value="UniProtKB-KW"/>
</dbReference>
<dbReference type="CDD" id="cd18804">
    <property type="entry name" value="SF2_C_priA"/>
    <property type="match status" value="1"/>
</dbReference>
<keyword evidence="5 12" id="KW-0378">Hydrolase</keyword>
<dbReference type="InterPro" id="IPR001650">
    <property type="entry name" value="Helicase_C-like"/>
</dbReference>
<dbReference type="GO" id="GO:1990077">
    <property type="term" value="C:primosome complex"/>
    <property type="evidence" value="ECO:0007669"/>
    <property type="project" value="UniProtKB-UniRule"/>
</dbReference>
<proteinExistence type="inferred from homology"/>
<dbReference type="FunFam" id="3.40.1440.60:FF:000001">
    <property type="entry name" value="Primosomal protein N"/>
    <property type="match status" value="1"/>
</dbReference>
<dbReference type="GO" id="GO:0006302">
    <property type="term" value="P:double-strand break repair"/>
    <property type="evidence" value="ECO:0007669"/>
    <property type="project" value="InterPro"/>
</dbReference>
<comment type="cofactor">
    <cofactor evidence="12">
        <name>Zn(2+)</name>
        <dbReference type="ChEBI" id="CHEBI:29105"/>
    </cofactor>
    <text evidence="12">Binds 2 zinc ions per subunit.</text>
</comment>
<dbReference type="InterPro" id="IPR005259">
    <property type="entry name" value="PriA"/>
</dbReference>
<name>A0A9D1RGP7_9BACT</name>
<feature type="binding site" evidence="12">
    <location>
        <position position="528"/>
    </location>
    <ligand>
        <name>Zn(2+)</name>
        <dbReference type="ChEBI" id="CHEBI:29105"/>
        <label>1</label>
    </ligand>
</feature>
<accession>A0A9D1RGP7</accession>
<dbReference type="FunFam" id="3.40.50.300:FF:000489">
    <property type="entry name" value="Primosome assembly protein PriA"/>
    <property type="match status" value="1"/>
</dbReference>
<dbReference type="GO" id="GO:0016787">
    <property type="term" value="F:hydrolase activity"/>
    <property type="evidence" value="ECO:0007669"/>
    <property type="project" value="UniProtKB-KW"/>
</dbReference>
<keyword evidence="1 12" id="KW-0639">Primosome</keyword>
<feature type="domain" description="Helicase C-terminal" evidence="14">
    <location>
        <begin position="535"/>
        <end position="717"/>
    </location>
</feature>
<dbReference type="SMART" id="SM00490">
    <property type="entry name" value="HELICc"/>
    <property type="match status" value="1"/>
</dbReference>
<feature type="binding site" evidence="12">
    <location>
        <position position="555"/>
    </location>
    <ligand>
        <name>Zn(2+)</name>
        <dbReference type="ChEBI" id="CHEBI:29105"/>
        <label>2</label>
    </ligand>
</feature>
<protein>
    <recommendedName>
        <fullName evidence="12">Replication restart protein PriA</fullName>
    </recommendedName>
    <alternativeName>
        <fullName evidence="12">ATP-dependent DNA helicase PriA</fullName>
        <ecNumber evidence="12">5.6.2.4</ecNumber>
    </alternativeName>
    <alternativeName>
        <fullName evidence="12">DNA 3'-5' helicase PriA</fullName>
    </alternativeName>
</protein>
<dbReference type="HAMAP" id="MF_00983">
    <property type="entry name" value="PriA"/>
    <property type="match status" value="1"/>
</dbReference>
<dbReference type="InterPro" id="IPR014001">
    <property type="entry name" value="Helicase_ATP-bd"/>
</dbReference>
<comment type="caution">
    <text evidence="15">The sequence shown here is derived from an EMBL/GenBank/DDBJ whole genome shotgun (WGS) entry which is preliminary data.</text>
</comment>
<dbReference type="Pfam" id="PF18074">
    <property type="entry name" value="PriA_C"/>
    <property type="match status" value="1"/>
</dbReference>
<dbReference type="PANTHER" id="PTHR30580">
    <property type="entry name" value="PRIMOSOMAL PROTEIN N"/>
    <property type="match status" value="1"/>
</dbReference>
<evidence type="ECO:0000256" key="12">
    <source>
        <dbReference type="HAMAP-Rule" id="MF_00983"/>
    </source>
</evidence>
<dbReference type="Pfam" id="PF00270">
    <property type="entry name" value="DEAD"/>
    <property type="match status" value="1"/>
</dbReference>
<keyword evidence="9 12" id="KW-0238">DNA-binding</keyword>
<evidence type="ECO:0000256" key="8">
    <source>
        <dbReference type="ARBA" id="ARBA00022840"/>
    </source>
</evidence>
<keyword evidence="6 12" id="KW-0347">Helicase</keyword>
<gene>
    <name evidence="12 15" type="primary">priA</name>
    <name evidence="15" type="ORF">IAC47_05875</name>
</gene>
<evidence type="ECO:0000256" key="6">
    <source>
        <dbReference type="ARBA" id="ARBA00022806"/>
    </source>
</evidence>
<dbReference type="SMART" id="SM00487">
    <property type="entry name" value="DEXDc"/>
    <property type="match status" value="1"/>
</dbReference>
<dbReference type="PROSITE" id="PS51192">
    <property type="entry name" value="HELICASE_ATP_BIND_1"/>
    <property type="match status" value="1"/>
</dbReference>
<evidence type="ECO:0000259" key="14">
    <source>
        <dbReference type="PROSITE" id="PS51194"/>
    </source>
</evidence>
<dbReference type="InterPro" id="IPR041222">
    <property type="entry name" value="PriA_3primeBD"/>
</dbReference>
<evidence type="ECO:0000256" key="5">
    <source>
        <dbReference type="ARBA" id="ARBA00022801"/>
    </source>
</evidence>
<dbReference type="Proteomes" id="UP000824267">
    <property type="component" value="Unassembled WGS sequence"/>
</dbReference>
<comment type="similarity">
    <text evidence="12">Belongs to the helicase family. PriA subfamily.</text>
</comment>
<evidence type="ECO:0000256" key="7">
    <source>
        <dbReference type="ARBA" id="ARBA00022833"/>
    </source>
</evidence>
<dbReference type="Pfam" id="PF00271">
    <property type="entry name" value="Helicase_C"/>
    <property type="match status" value="1"/>
</dbReference>
<dbReference type="GO" id="GO:0005524">
    <property type="term" value="F:ATP binding"/>
    <property type="evidence" value="ECO:0007669"/>
    <property type="project" value="UniProtKB-UniRule"/>
</dbReference>
<feature type="binding site" evidence="12">
    <location>
        <position position="525"/>
    </location>
    <ligand>
        <name>Zn(2+)</name>
        <dbReference type="ChEBI" id="CHEBI:29105"/>
        <label>1</label>
    </ligand>
</feature>
<dbReference type="GO" id="GO:0043138">
    <property type="term" value="F:3'-5' DNA helicase activity"/>
    <property type="evidence" value="ECO:0007669"/>
    <property type="project" value="UniProtKB-EC"/>
</dbReference>
<sequence>MLQRDYLFCEVILPLHLPNTYTYRVPSELIPKISVGSRVAVQFGKKRIYSGLVAELHERVPDYRGIKYVLDLIDAKPIVPERVLRFWQWIASYYVCYIGDVMTAAMPSSLRLMSETKLLVNPDYGGETDGLSERQLEILAMVNSAVSVDVISARLKSPDILTEISDLLKREILVTDEQLNDKYRPKKKDYIYLSEDLRQEENLKEVISALEADKRSSSQLDALLRFVALSGQTEGVERNVLQEYCSKSSVNTLVRKGVFVLESRTFSRLRQRDGSANADDIMLDEQQQKAFDTIVGGWDEKPISLLHGVTGSGKTEVYIKLIDHVLKQGKQVLYLLPEIALSAQLVTRLEKYFGPLLGVYHSMFSKDERVEIWNKVLAEEYRIVVGARSSVFLPFTDLGLVIVDEEHDSGFKQTEPAPRYNARDASLYLSKVWNLKVVLGSATPSVESYFNAQIERYQYAQMPQRYAKAQLPSIEIVDLKQEYRNHSMLSIFSSTLYEAMVDALTQRKQIILFKNLRGYSSTLRCDICGWVAKCDRCDVTLTVHKQTGSLNCHYCGKNIPMIYECPVCHSHSLVRMGTGSEKIEEQTLEYFPDATVQRMDLDTTRNKQAYQDMISDFERGKIDILCGTQILTKGLDFENVGLVGVIDADAMLYYPDFRAYERTFDLLTQVGGRAGRGRDKGRVIIQTFNPFHQVFKDVCQYDYKNMYTNQIMERKLFKYPPFYHLLKIVLQSRERTLLDKLADDYVQELRKLFDTRILGPEYPPVAKIREKYHKQIILKLERERSYQQAKQYILRINEEFLSVVGNRHLRIFVDVDPV</sequence>
<evidence type="ECO:0000256" key="1">
    <source>
        <dbReference type="ARBA" id="ARBA00022515"/>
    </source>
</evidence>
<keyword evidence="4 12" id="KW-0547">Nucleotide-binding</keyword>
<dbReference type="Pfam" id="PF18319">
    <property type="entry name" value="Zn_ribbon_PriA"/>
    <property type="match status" value="1"/>
</dbReference>